<comment type="caution">
    <text evidence="1">The sequence shown here is derived from an EMBL/GenBank/DDBJ whole genome shotgun (WGS) entry which is preliminary data.</text>
</comment>
<evidence type="ECO:0000313" key="2">
    <source>
        <dbReference type="Proteomes" id="UP001139981"/>
    </source>
</evidence>
<protein>
    <submittedName>
        <fullName evidence="1">Uncharacterized protein</fullName>
    </submittedName>
</protein>
<proteinExistence type="predicted"/>
<dbReference type="EMBL" id="JANBVB010001805">
    <property type="protein sequence ID" value="KAJ2889499.1"/>
    <property type="molecule type" value="Genomic_DNA"/>
</dbReference>
<dbReference type="Proteomes" id="UP001139981">
    <property type="component" value="Unassembled WGS sequence"/>
</dbReference>
<sequence length="106" mass="12245">MPLEPFKVPETRLLAISELVVQVTITFRTDEDEELHYRYDQDAELQALVQTAVVSLVNCGYTTGVAKGPGFLLHQVRKKWPIGRRYIFTKDGEPMQSSLHKYFFQL</sequence>
<gene>
    <name evidence="1" type="ORF">IWW38_004669</name>
</gene>
<evidence type="ECO:0000313" key="1">
    <source>
        <dbReference type="EMBL" id="KAJ2889499.1"/>
    </source>
</evidence>
<name>A0ACC1LXD3_9FUNG</name>
<reference evidence="1" key="1">
    <citation type="submission" date="2022-07" db="EMBL/GenBank/DDBJ databases">
        <title>Phylogenomic reconstructions and comparative analyses of Kickxellomycotina fungi.</title>
        <authorList>
            <person name="Reynolds N.K."/>
            <person name="Stajich J.E."/>
            <person name="Barry K."/>
            <person name="Grigoriev I.V."/>
            <person name="Crous P."/>
            <person name="Smith M.E."/>
        </authorList>
    </citation>
    <scope>NUCLEOTIDE SEQUENCE</scope>
    <source>
        <strain evidence="1">CBS 190363</strain>
    </source>
</reference>
<accession>A0ACC1LXD3</accession>
<keyword evidence="2" id="KW-1185">Reference proteome</keyword>
<organism evidence="1 2">
    <name type="scientific">Coemansia aciculifera</name>
    <dbReference type="NCBI Taxonomy" id="417176"/>
    <lineage>
        <taxon>Eukaryota</taxon>
        <taxon>Fungi</taxon>
        <taxon>Fungi incertae sedis</taxon>
        <taxon>Zoopagomycota</taxon>
        <taxon>Kickxellomycotina</taxon>
        <taxon>Kickxellomycetes</taxon>
        <taxon>Kickxellales</taxon>
        <taxon>Kickxellaceae</taxon>
        <taxon>Coemansia</taxon>
    </lineage>
</organism>
<feature type="non-terminal residue" evidence="1">
    <location>
        <position position="106"/>
    </location>
</feature>